<proteinExistence type="predicted"/>
<evidence type="ECO:0000313" key="2">
    <source>
        <dbReference type="WBParaSite" id="RSKR_0000357100.1"/>
    </source>
</evidence>
<reference evidence="2" key="1">
    <citation type="submission" date="2016-11" db="UniProtKB">
        <authorList>
            <consortium name="WormBaseParasite"/>
        </authorList>
    </citation>
    <scope>IDENTIFICATION</scope>
    <source>
        <strain evidence="2">KR3021</strain>
    </source>
</reference>
<name>A0AC35TS33_9BILA</name>
<organism evidence="1 2">
    <name type="scientific">Rhabditophanes sp. KR3021</name>
    <dbReference type="NCBI Taxonomy" id="114890"/>
    <lineage>
        <taxon>Eukaryota</taxon>
        <taxon>Metazoa</taxon>
        <taxon>Ecdysozoa</taxon>
        <taxon>Nematoda</taxon>
        <taxon>Chromadorea</taxon>
        <taxon>Rhabditida</taxon>
        <taxon>Tylenchina</taxon>
        <taxon>Panagrolaimomorpha</taxon>
        <taxon>Strongyloidoidea</taxon>
        <taxon>Alloionematidae</taxon>
        <taxon>Rhabditophanes</taxon>
    </lineage>
</organism>
<evidence type="ECO:0000313" key="1">
    <source>
        <dbReference type="Proteomes" id="UP000095286"/>
    </source>
</evidence>
<dbReference type="Proteomes" id="UP000095286">
    <property type="component" value="Unplaced"/>
</dbReference>
<accession>A0AC35TS33</accession>
<dbReference type="WBParaSite" id="RSKR_0000357100.1">
    <property type="protein sequence ID" value="RSKR_0000357100.1"/>
    <property type="gene ID" value="RSKR_0000357100"/>
</dbReference>
<protein>
    <submittedName>
        <fullName evidence="2">Nuclear receptor domain-containing protein</fullName>
    </submittedName>
</protein>
<sequence length="260" mass="29860">MMNRFNPMNLMMLQNQMNPFVWPRPNQLHDFIPANVSKCNENSGFTIEDILSSKLNNYSSDREEQPNLSESELTPSESSLTSILSSEGNVSIETILKPVQNNVLFANNQQQMMQNSLFNPQMYYNAPYTMFSPQMLQNTTANKDEPDDFTCRVCGDRSSGYHYRVLTCEGCKGFFRRTVKNNLSYTCHKGNGCVINRVTRTKCQSCRMEKCLSQGMDRSCLNTSNKRKATDGRRDQSNEDIFIPIKRQCKTSEIEDSQDH</sequence>